<reference evidence="1" key="1">
    <citation type="submission" date="2021-03" db="EMBL/GenBank/DDBJ databases">
        <title>Plesiomonas shigelloides zfcc0051, isolated from zebrafish feces.</title>
        <authorList>
            <person name="Vanderhoek Z."/>
            <person name="Gaulke C."/>
        </authorList>
    </citation>
    <scope>NUCLEOTIDE SEQUENCE</scope>
    <source>
        <strain evidence="1">Zfcc0051</strain>
    </source>
</reference>
<gene>
    <name evidence="1" type="ORF">J2R62_14505</name>
</gene>
<accession>A0A8I2B2Y5</accession>
<dbReference type="PROSITE" id="PS50890">
    <property type="entry name" value="PUA"/>
    <property type="match status" value="1"/>
</dbReference>
<dbReference type="RefSeq" id="WP_039046627.1">
    <property type="nucleotide sequence ID" value="NZ_JAFNAA010000018.1"/>
</dbReference>
<comment type="caution">
    <text evidence="1">The sequence shown here is derived from an EMBL/GenBank/DDBJ whole genome shotgun (WGS) entry which is preliminary data.</text>
</comment>
<sequence>MADQSQPQAKSVSIVYQGKALDNHKMDILSFAGSLQGIGEAIYSANEIVNGGRDIEVNVDAKLIAGSFGFDIEVIQYLANAKDVIQVLGLSGASLAVGGATVLEVLKKLNGRRIDIVEKTQDSDIVKLKVDGEEIECSDDVERIVNSPEIRKAVDAFVRQPLMQDGVDNFVVKESRDAKSELVKINKTEAEEYKSPKVLFETKEEIEEFDAVVTFISAHADKKSGWRVDINGDVRTVRMDDEKFIRLVTGPNAPKIFGELFAVKMKRIQKNCGGQIEEKLSIIDVGRHFASPDKKIAK</sequence>
<dbReference type="Proteomes" id="UP000664658">
    <property type="component" value="Unassembled WGS sequence"/>
</dbReference>
<evidence type="ECO:0000313" key="2">
    <source>
        <dbReference type="Proteomes" id="UP000664658"/>
    </source>
</evidence>
<protein>
    <submittedName>
        <fullName evidence="1">Uncharacterized protein</fullName>
    </submittedName>
</protein>
<organism evidence="1 2">
    <name type="scientific">Plesiomonas shigelloides</name>
    <name type="common">Aeromonas shigelloides</name>
    <dbReference type="NCBI Taxonomy" id="703"/>
    <lineage>
        <taxon>Bacteria</taxon>
        <taxon>Pseudomonadati</taxon>
        <taxon>Pseudomonadota</taxon>
        <taxon>Gammaproteobacteria</taxon>
        <taxon>Enterobacterales</taxon>
        <taxon>Enterobacteriaceae</taxon>
        <taxon>Plesiomonas</taxon>
    </lineage>
</organism>
<evidence type="ECO:0000313" key="1">
    <source>
        <dbReference type="EMBL" id="MBO1109404.1"/>
    </source>
</evidence>
<dbReference type="EMBL" id="JAFNAA010000018">
    <property type="protein sequence ID" value="MBO1109404.1"/>
    <property type="molecule type" value="Genomic_DNA"/>
</dbReference>
<name>A0A8I2B2Y5_PLESH</name>
<proteinExistence type="predicted"/>
<dbReference type="AlphaFoldDB" id="A0A8I2B2Y5"/>